<dbReference type="AlphaFoldDB" id="A0A5C3QBX3"/>
<keyword evidence="5" id="KW-1185">Reference proteome</keyword>
<dbReference type="EMBL" id="ML178843">
    <property type="protein sequence ID" value="TFK97930.1"/>
    <property type="molecule type" value="Genomic_DNA"/>
</dbReference>
<evidence type="ECO:0000256" key="1">
    <source>
        <dbReference type="SAM" id="MobiDB-lite"/>
    </source>
</evidence>
<gene>
    <name evidence="4" type="ORF">BDV98DRAFT_658269</name>
</gene>
<feature type="compositionally biased region" description="Low complexity" evidence="1">
    <location>
        <begin position="61"/>
        <end position="75"/>
    </location>
</feature>
<feature type="signal peptide" evidence="3">
    <location>
        <begin position="1"/>
        <end position="23"/>
    </location>
</feature>
<keyword evidence="2" id="KW-0472">Membrane</keyword>
<dbReference type="Proteomes" id="UP000305067">
    <property type="component" value="Unassembled WGS sequence"/>
</dbReference>
<accession>A0A5C3QBX3</accession>
<evidence type="ECO:0000313" key="4">
    <source>
        <dbReference type="EMBL" id="TFK97930.1"/>
    </source>
</evidence>
<feature type="region of interest" description="Disordered" evidence="1">
    <location>
        <begin position="50"/>
        <end position="75"/>
    </location>
</feature>
<name>A0A5C3QBX3_9AGAR</name>
<keyword evidence="3" id="KW-0732">Signal</keyword>
<protein>
    <submittedName>
        <fullName evidence="4">Uncharacterized protein</fullName>
    </submittedName>
</protein>
<evidence type="ECO:0000256" key="3">
    <source>
        <dbReference type="SAM" id="SignalP"/>
    </source>
</evidence>
<keyword evidence="2" id="KW-0812">Transmembrane</keyword>
<organism evidence="4 5">
    <name type="scientific">Pterulicium gracile</name>
    <dbReference type="NCBI Taxonomy" id="1884261"/>
    <lineage>
        <taxon>Eukaryota</taxon>
        <taxon>Fungi</taxon>
        <taxon>Dikarya</taxon>
        <taxon>Basidiomycota</taxon>
        <taxon>Agaricomycotina</taxon>
        <taxon>Agaricomycetes</taxon>
        <taxon>Agaricomycetidae</taxon>
        <taxon>Agaricales</taxon>
        <taxon>Pleurotineae</taxon>
        <taxon>Pterulaceae</taxon>
        <taxon>Pterulicium</taxon>
    </lineage>
</organism>
<feature type="transmembrane region" description="Helical" evidence="2">
    <location>
        <begin position="156"/>
        <end position="175"/>
    </location>
</feature>
<keyword evidence="2" id="KW-1133">Transmembrane helix</keyword>
<reference evidence="4 5" key="1">
    <citation type="journal article" date="2019" name="Nat. Ecol. Evol.">
        <title>Megaphylogeny resolves global patterns of mushroom evolution.</title>
        <authorList>
            <person name="Varga T."/>
            <person name="Krizsan K."/>
            <person name="Foldi C."/>
            <person name="Dima B."/>
            <person name="Sanchez-Garcia M."/>
            <person name="Sanchez-Ramirez S."/>
            <person name="Szollosi G.J."/>
            <person name="Szarkandi J.G."/>
            <person name="Papp V."/>
            <person name="Albert L."/>
            <person name="Andreopoulos W."/>
            <person name="Angelini C."/>
            <person name="Antonin V."/>
            <person name="Barry K.W."/>
            <person name="Bougher N.L."/>
            <person name="Buchanan P."/>
            <person name="Buyck B."/>
            <person name="Bense V."/>
            <person name="Catcheside P."/>
            <person name="Chovatia M."/>
            <person name="Cooper J."/>
            <person name="Damon W."/>
            <person name="Desjardin D."/>
            <person name="Finy P."/>
            <person name="Geml J."/>
            <person name="Haridas S."/>
            <person name="Hughes K."/>
            <person name="Justo A."/>
            <person name="Karasinski D."/>
            <person name="Kautmanova I."/>
            <person name="Kiss B."/>
            <person name="Kocsube S."/>
            <person name="Kotiranta H."/>
            <person name="LaButti K.M."/>
            <person name="Lechner B.E."/>
            <person name="Liimatainen K."/>
            <person name="Lipzen A."/>
            <person name="Lukacs Z."/>
            <person name="Mihaltcheva S."/>
            <person name="Morgado L.N."/>
            <person name="Niskanen T."/>
            <person name="Noordeloos M.E."/>
            <person name="Ohm R.A."/>
            <person name="Ortiz-Santana B."/>
            <person name="Ovrebo C."/>
            <person name="Racz N."/>
            <person name="Riley R."/>
            <person name="Savchenko A."/>
            <person name="Shiryaev A."/>
            <person name="Soop K."/>
            <person name="Spirin V."/>
            <person name="Szebenyi C."/>
            <person name="Tomsovsky M."/>
            <person name="Tulloss R.E."/>
            <person name="Uehling J."/>
            <person name="Grigoriev I.V."/>
            <person name="Vagvolgyi C."/>
            <person name="Papp T."/>
            <person name="Martin F.M."/>
            <person name="Miettinen O."/>
            <person name="Hibbett D.S."/>
            <person name="Nagy L.G."/>
        </authorList>
    </citation>
    <scope>NUCLEOTIDE SEQUENCE [LARGE SCALE GENOMIC DNA]</scope>
    <source>
        <strain evidence="4 5">CBS 309.79</strain>
    </source>
</reference>
<sequence>MLRGSRFLLLAIFASYHLSSVTAAPRGAIVSSRKDTTDPYDAAAELERLRRAEPPPDNEVTLASSSTSAASLTQAQETASQTWSISVTSQDTQVAFPSATSSLVPMQPIISDPSTDLEPGISPTTTSTSDDKGTESAVVGNTDSSKEGASIPESDIVGMVSFLIVIVLGVGIAYFRDLRREENCHRRLASETQVLPSFRAAVEPPSLDHSEPTIVVDEDKKAGQVTGTILSIRGYLLPGWRKYIADSTSTQPDIVVTPPQDEDYVPASELRASGV</sequence>
<evidence type="ECO:0000313" key="5">
    <source>
        <dbReference type="Proteomes" id="UP000305067"/>
    </source>
</evidence>
<feature type="region of interest" description="Disordered" evidence="1">
    <location>
        <begin position="105"/>
        <end position="150"/>
    </location>
</feature>
<feature type="chain" id="PRO_5022860002" evidence="3">
    <location>
        <begin position="24"/>
        <end position="275"/>
    </location>
</feature>
<proteinExistence type="predicted"/>
<evidence type="ECO:0000256" key="2">
    <source>
        <dbReference type="SAM" id="Phobius"/>
    </source>
</evidence>